<accession>A0A8X6PEY8</accession>
<sequence length="76" mass="9061">MPHRVVVREKKVASKELLEVGLPWDETLPPKLKSKFEEWCQEIRDLKELKLPRPYFAHQILTSMEIHIYCDTSQRA</sequence>
<keyword evidence="2" id="KW-1185">Reference proteome</keyword>
<organism evidence="1 2">
    <name type="scientific">Nephila pilipes</name>
    <name type="common">Giant wood spider</name>
    <name type="synonym">Nephila maculata</name>
    <dbReference type="NCBI Taxonomy" id="299642"/>
    <lineage>
        <taxon>Eukaryota</taxon>
        <taxon>Metazoa</taxon>
        <taxon>Ecdysozoa</taxon>
        <taxon>Arthropoda</taxon>
        <taxon>Chelicerata</taxon>
        <taxon>Arachnida</taxon>
        <taxon>Araneae</taxon>
        <taxon>Araneomorphae</taxon>
        <taxon>Entelegynae</taxon>
        <taxon>Araneoidea</taxon>
        <taxon>Nephilidae</taxon>
        <taxon>Nephila</taxon>
    </lineage>
</organism>
<reference evidence="1" key="1">
    <citation type="submission" date="2020-08" db="EMBL/GenBank/DDBJ databases">
        <title>Multicomponent nature underlies the extraordinary mechanical properties of spider dragline silk.</title>
        <authorList>
            <person name="Kono N."/>
            <person name="Nakamura H."/>
            <person name="Mori M."/>
            <person name="Yoshida Y."/>
            <person name="Ohtoshi R."/>
            <person name="Malay A.D."/>
            <person name="Moran D.A.P."/>
            <person name="Tomita M."/>
            <person name="Numata K."/>
            <person name="Arakawa K."/>
        </authorList>
    </citation>
    <scope>NUCLEOTIDE SEQUENCE</scope>
</reference>
<dbReference type="InterPro" id="IPR008042">
    <property type="entry name" value="Retrotrans_Pao"/>
</dbReference>
<gene>
    <name evidence="1" type="ORF">NPIL_309021</name>
</gene>
<dbReference type="AlphaFoldDB" id="A0A8X6PEY8"/>
<name>A0A8X6PEY8_NEPPI</name>
<dbReference type="Pfam" id="PF05380">
    <property type="entry name" value="Peptidase_A17"/>
    <property type="match status" value="1"/>
</dbReference>
<dbReference type="Proteomes" id="UP000887013">
    <property type="component" value="Unassembled WGS sequence"/>
</dbReference>
<protein>
    <submittedName>
        <fullName evidence="1">Uncharacterized protein</fullName>
    </submittedName>
</protein>
<evidence type="ECO:0000313" key="2">
    <source>
        <dbReference type="Proteomes" id="UP000887013"/>
    </source>
</evidence>
<comment type="caution">
    <text evidence="1">The sequence shown here is derived from an EMBL/GenBank/DDBJ whole genome shotgun (WGS) entry which is preliminary data.</text>
</comment>
<dbReference type="EMBL" id="BMAW01020302">
    <property type="protein sequence ID" value="GFT67420.1"/>
    <property type="molecule type" value="Genomic_DNA"/>
</dbReference>
<evidence type="ECO:0000313" key="1">
    <source>
        <dbReference type="EMBL" id="GFT67420.1"/>
    </source>
</evidence>
<proteinExistence type="predicted"/>
<dbReference type="OrthoDB" id="5876180at2759"/>